<dbReference type="EMBL" id="CAEZZK010000032">
    <property type="protein sequence ID" value="CAB4753507.1"/>
    <property type="molecule type" value="Genomic_DNA"/>
</dbReference>
<evidence type="ECO:0000313" key="1">
    <source>
        <dbReference type="EMBL" id="CAB4753507.1"/>
    </source>
</evidence>
<name>A0A6J6U4I0_9ZZZZ</name>
<dbReference type="CDD" id="cd02440">
    <property type="entry name" value="AdoMet_MTases"/>
    <property type="match status" value="1"/>
</dbReference>
<dbReference type="Pfam" id="PF13489">
    <property type="entry name" value="Methyltransf_23"/>
    <property type="match status" value="1"/>
</dbReference>
<organism evidence="1">
    <name type="scientific">freshwater metagenome</name>
    <dbReference type="NCBI Taxonomy" id="449393"/>
    <lineage>
        <taxon>unclassified sequences</taxon>
        <taxon>metagenomes</taxon>
        <taxon>ecological metagenomes</taxon>
    </lineage>
</organism>
<dbReference type="SUPFAM" id="SSF53335">
    <property type="entry name" value="S-adenosyl-L-methionine-dependent methyltransferases"/>
    <property type="match status" value="1"/>
</dbReference>
<gene>
    <name evidence="1" type="ORF">UFOPK2855_00280</name>
</gene>
<proteinExistence type="predicted"/>
<dbReference type="InterPro" id="IPR029063">
    <property type="entry name" value="SAM-dependent_MTases_sf"/>
</dbReference>
<accession>A0A6J6U4I0</accession>
<protein>
    <submittedName>
        <fullName evidence="1">Unannotated protein</fullName>
    </submittedName>
</protein>
<sequence>MRKSQVVQDADHRGYAGTQALLDGEEGLEGYNRDVVMKLAKGLKFHFATQYPNSLLEFGAGTGTLAEIWRARYETSPICFEIDPTLLKMLRSKGFESYDSLEAVQHAVSGVYTSNVLEHIEDDLSALRSIRKILNTNGRIAIYVPALPILFSDLDRKVGHFRRYKKKELIRKVREAGFRVEQCFYGDSIGVLASFALIVLGFRNKSGLGSKKSMMFYDRKIYPISKTLDRFMFKYIIGKNLFLFAVKTED</sequence>
<dbReference type="Gene3D" id="3.40.50.150">
    <property type="entry name" value="Vaccinia Virus protein VP39"/>
    <property type="match status" value="1"/>
</dbReference>
<reference evidence="1" key="1">
    <citation type="submission" date="2020-05" db="EMBL/GenBank/DDBJ databases">
        <authorList>
            <person name="Chiriac C."/>
            <person name="Salcher M."/>
            <person name="Ghai R."/>
            <person name="Kavagutti S V."/>
        </authorList>
    </citation>
    <scope>NUCLEOTIDE SEQUENCE</scope>
</reference>
<dbReference type="AlphaFoldDB" id="A0A6J6U4I0"/>